<protein>
    <recommendedName>
        <fullName evidence="3">DUF1616 domain-containing protein</fullName>
    </recommendedName>
</protein>
<proteinExistence type="predicted"/>
<sequence>MRGARLRLLAAVVLAAVAAWVGGIYAHPPLYSPCMVARHDGQASMLAYAIDLVNGGRRPLTLTAVMVNGEEVPYPRSMVVWTCANVLRVSSLAIRRAVHGPRLDTGPARGWKLLPHESQGCLYALLVDWEGLPSPRGEIVVSYRYLGLSMRYSVP</sequence>
<dbReference type="EMBL" id="JAGGLG010000005">
    <property type="protein sequence ID" value="MBP2017444.1"/>
    <property type="molecule type" value="Genomic_DNA"/>
</dbReference>
<dbReference type="Proteomes" id="UP001519289">
    <property type="component" value="Unassembled WGS sequence"/>
</dbReference>
<evidence type="ECO:0000313" key="2">
    <source>
        <dbReference type="Proteomes" id="UP001519289"/>
    </source>
</evidence>
<name>A0ABS4JPH6_9FIRM</name>
<evidence type="ECO:0000313" key="1">
    <source>
        <dbReference type="EMBL" id="MBP2017444.1"/>
    </source>
</evidence>
<evidence type="ECO:0008006" key="3">
    <source>
        <dbReference type="Google" id="ProtNLM"/>
    </source>
</evidence>
<accession>A0ABS4JPH6</accession>
<keyword evidence="2" id="KW-1185">Reference proteome</keyword>
<organism evidence="1 2">
    <name type="scientific">Symbiobacterium terraclitae</name>
    <dbReference type="NCBI Taxonomy" id="557451"/>
    <lineage>
        <taxon>Bacteria</taxon>
        <taxon>Bacillati</taxon>
        <taxon>Bacillota</taxon>
        <taxon>Clostridia</taxon>
        <taxon>Eubacteriales</taxon>
        <taxon>Symbiobacteriaceae</taxon>
        <taxon>Symbiobacterium</taxon>
    </lineage>
</organism>
<comment type="caution">
    <text evidence="1">The sequence shown here is derived from an EMBL/GenBank/DDBJ whole genome shotgun (WGS) entry which is preliminary data.</text>
</comment>
<gene>
    <name evidence="1" type="ORF">J2Z79_000827</name>
</gene>
<reference evidence="1 2" key="1">
    <citation type="submission" date="2021-03" db="EMBL/GenBank/DDBJ databases">
        <title>Genomic Encyclopedia of Type Strains, Phase IV (KMG-IV): sequencing the most valuable type-strain genomes for metagenomic binning, comparative biology and taxonomic classification.</title>
        <authorList>
            <person name="Goeker M."/>
        </authorList>
    </citation>
    <scope>NUCLEOTIDE SEQUENCE [LARGE SCALE GENOMIC DNA]</scope>
    <source>
        <strain evidence="1 2">DSM 27138</strain>
    </source>
</reference>